<dbReference type="InterPro" id="IPR025525">
    <property type="entry name" value="hAT-like_transposase_RNase-H"/>
</dbReference>
<feature type="compositionally biased region" description="Polar residues" evidence="2">
    <location>
        <begin position="330"/>
        <end position="347"/>
    </location>
</feature>
<accession>A0A834GGE9</accession>
<organism evidence="4 5">
    <name type="scientific">Rhododendron simsii</name>
    <name type="common">Sims's rhododendron</name>
    <dbReference type="NCBI Taxonomy" id="118357"/>
    <lineage>
        <taxon>Eukaryota</taxon>
        <taxon>Viridiplantae</taxon>
        <taxon>Streptophyta</taxon>
        <taxon>Embryophyta</taxon>
        <taxon>Tracheophyta</taxon>
        <taxon>Spermatophyta</taxon>
        <taxon>Magnoliopsida</taxon>
        <taxon>eudicotyledons</taxon>
        <taxon>Gunneridae</taxon>
        <taxon>Pentapetalae</taxon>
        <taxon>asterids</taxon>
        <taxon>Ericales</taxon>
        <taxon>Ericaceae</taxon>
        <taxon>Ericoideae</taxon>
        <taxon>Rhodoreae</taxon>
        <taxon>Rhododendron</taxon>
    </lineage>
</organism>
<evidence type="ECO:0000259" key="3">
    <source>
        <dbReference type="Pfam" id="PF14372"/>
    </source>
</evidence>
<dbReference type="InterPro" id="IPR052035">
    <property type="entry name" value="ZnF_BED_domain_contain"/>
</dbReference>
<reference evidence="4" key="1">
    <citation type="submission" date="2019-11" db="EMBL/GenBank/DDBJ databases">
        <authorList>
            <person name="Liu Y."/>
            <person name="Hou J."/>
            <person name="Li T.-Q."/>
            <person name="Guan C.-H."/>
            <person name="Wu X."/>
            <person name="Wu H.-Z."/>
            <person name="Ling F."/>
            <person name="Zhang R."/>
            <person name="Shi X.-G."/>
            <person name="Ren J.-P."/>
            <person name="Chen E.-F."/>
            <person name="Sun J.-M."/>
        </authorList>
    </citation>
    <scope>NUCLEOTIDE SEQUENCE</scope>
    <source>
        <strain evidence="4">Adult_tree_wgs_1</strain>
        <tissue evidence="4">Leaves</tissue>
    </source>
</reference>
<feature type="domain" description="hAT-like transposase RNase-H fold" evidence="3">
    <location>
        <begin position="178"/>
        <end position="260"/>
    </location>
</feature>
<feature type="compositionally biased region" description="Basic and acidic residues" evidence="2">
    <location>
        <begin position="284"/>
        <end position="293"/>
    </location>
</feature>
<dbReference type="EMBL" id="WJXA01000008">
    <property type="protein sequence ID" value="KAF7134569.1"/>
    <property type="molecule type" value="Genomic_DNA"/>
</dbReference>
<feature type="region of interest" description="Disordered" evidence="2">
    <location>
        <begin position="278"/>
        <end position="376"/>
    </location>
</feature>
<dbReference type="SUPFAM" id="SSF53098">
    <property type="entry name" value="Ribonuclease H-like"/>
    <property type="match status" value="1"/>
</dbReference>
<comment type="caution">
    <text evidence="4">The sequence shown here is derived from an EMBL/GenBank/DDBJ whole genome shotgun (WGS) entry which is preliminary data.</text>
</comment>
<evidence type="ECO:0000313" key="5">
    <source>
        <dbReference type="Proteomes" id="UP000626092"/>
    </source>
</evidence>
<evidence type="ECO:0000256" key="1">
    <source>
        <dbReference type="ARBA" id="ARBA00023125"/>
    </source>
</evidence>
<feature type="compositionally biased region" description="Basic and acidic residues" evidence="2">
    <location>
        <begin position="366"/>
        <end position="376"/>
    </location>
</feature>
<evidence type="ECO:0000313" key="4">
    <source>
        <dbReference type="EMBL" id="KAF7134569.1"/>
    </source>
</evidence>
<evidence type="ECO:0000256" key="2">
    <source>
        <dbReference type="SAM" id="MobiDB-lite"/>
    </source>
</evidence>
<sequence length="376" mass="43436">MNKDRPLLLTSYSFDHGTALIELANAIIMYEYPLSIVDHVRFKGYSNVLQPLFKVPCRNTMKAELFKIYECQRGKTMILVVSNASRLAITTDMWTSSSYVSCPHTKEVLCDQLLYYLMDWNINRKISNITVDNCSTNDVMIDLLWDKLDSTSLMLDGNLFHMRYCAHILNLIIKDGLDVIKIRLELRDWLNSENEVIRKMAKRMVEKFDKYWSVVHGVVGVSAMLDPRYKINVLEFYIKLLFPTTYKEEVEKVHTLCYKLRESTSGYATIYDDVESGDSCVTREPQREGRSETEENWITNTTYRRPRNPNVDPPAKISTHKANLEKANRSRSQASAKTQQSIATIQRWNPKLARGSKPRDPAASSTEDHLRSHLST</sequence>
<protein>
    <recommendedName>
        <fullName evidence="3">hAT-like transposase RNase-H fold domain-containing protein</fullName>
    </recommendedName>
</protein>
<name>A0A834GGE9_RHOSS</name>
<dbReference type="PANTHER" id="PTHR46481:SF11">
    <property type="entry name" value="ZINC FINGER BED DOMAIN-CONTAINING PROTEIN RICESLEEPER 2-LIKE"/>
    <property type="match status" value="1"/>
</dbReference>
<keyword evidence="5" id="KW-1185">Reference proteome</keyword>
<dbReference type="InterPro" id="IPR012337">
    <property type="entry name" value="RNaseH-like_sf"/>
</dbReference>
<dbReference type="OrthoDB" id="1937726at2759"/>
<dbReference type="Proteomes" id="UP000626092">
    <property type="component" value="Unassembled WGS sequence"/>
</dbReference>
<dbReference type="AlphaFoldDB" id="A0A834GGE9"/>
<dbReference type="GO" id="GO:0003677">
    <property type="term" value="F:DNA binding"/>
    <property type="evidence" value="ECO:0007669"/>
    <property type="project" value="UniProtKB-KW"/>
</dbReference>
<dbReference type="PANTHER" id="PTHR46481">
    <property type="entry name" value="ZINC FINGER BED DOMAIN-CONTAINING PROTEIN 4"/>
    <property type="match status" value="1"/>
</dbReference>
<proteinExistence type="predicted"/>
<dbReference type="Pfam" id="PF14372">
    <property type="entry name" value="hAT-like_RNase-H"/>
    <property type="match status" value="1"/>
</dbReference>
<gene>
    <name evidence="4" type="ORF">RHSIM_Rhsim08G0137800</name>
</gene>
<keyword evidence="1" id="KW-0238">DNA-binding</keyword>